<dbReference type="STRING" id="1227482.C469_12700"/>
<evidence type="ECO:0000256" key="1">
    <source>
        <dbReference type="ARBA" id="ARBA00004761"/>
    </source>
</evidence>
<dbReference type="PANTHER" id="PTHR30246">
    <property type="entry name" value="2-KETO-3-DEOXY-6-PHOSPHOGLUCONATE ALDOLASE"/>
    <property type="match status" value="1"/>
</dbReference>
<dbReference type="AlphaFoldDB" id="M0NL48"/>
<dbReference type="EMBL" id="AOJG01000034">
    <property type="protein sequence ID" value="EMA58682.1"/>
    <property type="molecule type" value="Genomic_DNA"/>
</dbReference>
<dbReference type="InterPro" id="IPR013785">
    <property type="entry name" value="Aldolase_TIM"/>
</dbReference>
<dbReference type="GO" id="GO:0016829">
    <property type="term" value="F:lyase activity"/>
    <property type="evidence" value="ECO:0007669"/>
    <property type="project" value="UniProtKB-KW"/>
</dbReference>
<dbReference type="InterPro" id="IPR031338">
    <property type="entry name" value="KDPG/KHG_AS_2"/>
</dbReference>
<dbReference type="PANTHER" id="PTHR30246:SF1">
    <property type="entry name" value="2-DEHYDRO-3-DEOXY-6-PHOSPHOGALACTONATE ALDOLASE-RELATED"/>
    <property type="match status" value="1"/>
</dbReference>
<dbReference type="Proteomes" id="UP000011650">
    <property type="component" value="Unassembled WGS sequence"/>
</dbReference>
<dbReference type="PROSITE" id="PS00160">
    <property type="entry name" value="ALDOLASE_KDPG_KHG_2"/>
    <property type="match status" value="1"/>
</dbReference>
<evidence type="ECO:0000313" key="7">
    <source>
        <dbReference type="Proteomes" id="UP000011650"/>
    </source>
</evidence>
<dbReference type="CDD" id="cd00452">
    <property type="entry name" value="KDPG_aldolase"/>
    <property type="match status" value="1"/>
</dbReference>
<evidence type="ECO:0000256" key="2">
    <source>
        <dbReference type="ARBA" id="ARBA00006906"/>
    </source>
</evidence>
<evidence type="ECO:0000313" key="6">
    <source>
        <dbReference type="EMBL" id="EMA58682.1"/>
    </source>
</evidence>
<accession>M0NL48</accession>
<comment type="similarity">
    <text evidence="2">Belongs to the KHG/KDPG aldolase family.</text>
</comment>
<dbReference type="Gene3D" id="3.20.20.70">
    <property type="entry name" value="Aldolase class I"/>
    <property type="match status" value="1"/>
</dbReference>
<dbReference type="PATRIC" id="fig|1227482.3.peg.2568"/>
<protein>
    <submittedName>
        <fullName evidence="6">2-dehydro-3-deoxyphosphogluconate aldolase (KDPG aldolase)</fullName>
    </submittedName>
</protein>
<comment type="caution">
    <text evidence="6">The sequence shown here is derived from an EMBL/GenBank/DDBJ whole genome shotgun (WGS) entry which is preliminary data.</text>
</comment>
<organism evidence="6 7">
    <name type="scientific">Halorubrum lipolyticum DSM 21995</name>
    <dbReference type="NCBI Taxonomy" id="1227482"/>
    <lineage>
        <taxon>Archaea</taxon>
        <taxon>Methanobacteriati</taxon>
        <taxon>Methanobacteriota</taxon>
        <taxon>Stenosarchaea group</taxon>
        <taxon>Halobacteria</taxon>
        <taxon>Halobacteriales</taxon>
        <taxon>Haloferacaceae</taxon>
        <taxon>Halorubrum</taxon>
    </lineage>
</organism>
<keyword evidence="5" id="KW-0119">Carbohydrate metabolism</keyword>
<dbReference type="SUPFAM" id="SSF51569">
    <property type="entry name" value="Aldolase"/>
    <property type="match status" value="1"/>
</dbReference>
<keyword evidence="7" id="KW-1185">Reference proteome</keyword>
<dbReference type="InterPro" id="IPR000887">
    <property type="entry name" value="Aldlse_KDPG_KHG"/>
</dbReference>
<comment type="pathway">
    <text evidence="1">Carbohydrate acid metabolism.</text>
</comment>
<keyword evidence="4" id="KW-0456">Lyase</keyword>
<evidence type="ECO:0000256" key="3">
    <source>
        <dbReference type="ARBA" id="ARBA00011233"/>
    </source>
</evidence>
<sequence>MVEGCIMASTDLAARIADRGIVGIVRGSSADAIVETVDALVRGGVDVVEITADTDGVTRLLRDVSDSFGDEVLLGAGTVLDPETAQAVLSNGAEFVVTPTVNPDVIELANRYGAPSFPGAYTPTEVVRAYEAGADAVKLFPASTGGVDHLRAVSGPLGHVPLVPTGGVSLDNAEAYFDAGATALGVGSSLVDAEAVADGDFERLTENAEAFRRIADRR</sequence>
<comment type="subunit">
    <text evidence="3">Homotrimer.</text>
</comment>
<dbReference type="NCBIfam" id="TIGR01182">
    <property type="entry name" value="eda"/>
    <property type="match status" value="1"/>
</dbReference>
<evidence type="ECO:0000256" key="5">
    <source>
        <dbReference type="ARBA" id="ARBA00023277"/>
    </source>
</evidence>
<gene>
    <name evidence="6" type="ORF">C469_12700</name>
</gene>
<reference evidence="6 7" key="1">
    <citation type="journal article" date="2014" name="PLoS Genet.">
        <title>Phylogenetically driven sequencing of extremely halophilic archaea reveals strategies for static and dynamic osmo-response.</title>
        <authorList>
            <person name="Becker E.A."/>
            <person name="Seitzer P.M."/>
            <person name="Tritt A."/>
            <person name="Larsen D."/>
            <person name="Krusor M."/>
            <person name="Yao A.I."/>
            <person name="Wu D."/>
            <person name="Madern D."/>
            <person name="Eisen J.A."/>
            <person name="Darling A.E."/>
            <person name="Facciotti M.T."/>
        </authorList>
    </citation>
    <scope>NUCLEOTIDE SEQUENCE [LARGE SCALE GENOMIC DNA]</scope>
    <source>
        <strain evidence="6 7">DSM 21995</strain>
    </source>
</reference>
<proteinExistence type="inferred from homology"/>
<dbReference type="Pfam" id="PF01081">
    <property type="entry name" value="Aldolase"/>
    <property type="match status" value="1"/>
</dbReference>
<evidence type="ECO:0000256" key="4">
    <source>
        <dbReference type="ARBA" id="ARBA00023239"/>
    </source>
</evidence>
<name>M0NL48_9EURY</name>